<dbReference type="PANTHER" id="PTHR14969">
    <property type="entry name" value="SPHINGOSINE-1-PHOSPHATE PHOSPHOHYDROLASE"/>
    <property type="match status" value="1"/>
</dbReference>
<dbReference type="AlphaFoldDB" id="A0A7V5PP49"/>
<feature type="chain" id="PRO_5030557156" evidence="2">
    <location>
        <begin position="22"/>
        <end position="269"/>
    </location>
</feature>
<feature type="domain" description="Phosphatidic acid phosphatase type 2/haloperoxidase" evidence="3">
    <location>
        <begin position="124"/>
        <end position="238"/>
    </location>
</feature>
<dbReference type="PANTHER" id="PTHR14969:SF13">
    <property type="entry name" value="AT30094P"/>
    <property type="match status" value="1"/>
</dbReference>
<dbReference type="Proteomes" id="UP000886124">
    <property type="component" value="Unassembled WGS sequence"/>
</dbReference>
<evidence type="ECO:0000259" key="3">
    <source>
        <dbReference type="SMART" id="SM00014"/>
    </source>
</evidence>
<keyword evidence="1" id="KW-0472">Membrane</keyword>
<dbReference type="InterPro" id="IPR036938">
    <property type="entry name" value="PAP2/HPO_sf"/>
</dbReference>
<organism evidence="4">
    <name type="scientific">Caldithrix abyssi</name>
    <dbReference type="NCBI Taxonomy" id="187145"/>
    <lineage>
        <taxon>Bacteria</taxon>
        <taxon>Pseudomonadati</taxon>
        <taxon>Calditrichota</taxon>
        <taxon>Calditrichia</taxon>
        <taxon>Calditrichales</taxon>
        <taxon>Calditrichaceae</taxon>
        <taxon>Caldithrix</taxon>
    </lineage>
</organism>
<sequence length="269" mass="29996">MKRPLARTMIFLLFVFGSLTAQTDYSAAIKADFNHFFGVGKALLTAPLRIDQRQAQRWALIAGITLALTPVDDDVHAFALNHQSSGGDNLFAIDRYYGHIYSFTLPVGIYLYGLVFHKDRVRQTGLKTAESFLYAGAITQTLKILIGRRRPENGDGQYFFKPFQWTDDRYQAFPSGHATLSFAMSTVLAKSVDNIYWKIFWYGSAVLVSGARMYHERHWPSDVFFGAVIGYSVGSFVARHDQPGSAEPVSVALLPLPSQGAALTLKIPF</sequence>
<protein>
    <submittedName>
        <fullName evidence="4">Phosphatase PAP2 family protein</fullName>
    </submittedName>
</protein>
<dbReference type="Gene3D" id="1.20.144.10">
    <property type="entry name" value="Phosphatidic acid phosphatase type 2/haloperoxidase"/>
    <property type="match status" value="1"/>
</dbReference>
<keyword evidence="2" id="KW-0732">Signal</keyword>
<dbReference type="InterPro" id="IPR000326">
    <property type="entry name" value="PAP2/HPO"/>
</dbReference>
<feature type="transmembrane region" description="Helical" evidence="1">
    <location>
        <begin position="96"/>
        <end position="116"/>
    </location>
</feature>
<dbReference type="SUPFAM" id="SSF48317">
    <property type="entry name" value="Acid phosphatase/Vanadium-dependent haloperoxidase"/>
    <property type="match status" value="1"/>
</dbReference>
<dbReference type="SMART" id="SM00014">
    <property type="entry name" value="acidPPc"/>
    <property type="match status" value="1"/>
</dbReference>
<evidence type="ECO:0000256" key="2">
    <source>
        <dbReference type="SAM" id="SignalP"/>
    </source>
</evidence>
<accession>A0A7V5PP49</accession>
<feature type="signal peptide" evidence="2">
    <location>
        <begin position="1"/>
        <end position="21"/>
    </location>
</feature>
<evidence type="ECO:0000313" key="4">
    <source>
        <dbReference type="EMBL" id="HHJ52687.1"/>
    </source>
</evidence>
<gene>
    <name evidence="4" type="ORF">ENJ89_05790</name>
</gene>
<dbReference type="EMBL" id="DROD01000399">
    <property type="protein sequence ID" value="HHJ52687.1"/>
    <property type="molecule type" value="Genomic_DNA"/>
</dbReference>
<keyword evidence="1" id="KW-1133">Transmembrane helix</keyword>
<comment type="caution">
    <text evidence="4">The sequence shown here is derived from an EMBL/GenBank/DDBJ whole genome shotgun (WGS) entry which is preliminary data.</text>
</comment>
<dbReference type="Pfam" id="PF01569">
    <property type="entry name" value="PAP2"/>
    <property type="match status" value="1"/>
</dbReference>
<reference evidence="4" key="1">
    <citation type="journal article" date="2020" name="mSystems">
        <title>Genome- and Community-Level Interaction Insights into Carbon Utilization and Element Cycling Functions of Hydrothermarchaeota in Hydrothermal Sediment.</title>
        <authorList>
            <person name="Zhou Z."/>
            <person name="Liu Y."/>
            <person name="Xu W."/>
            <person name="Pan J."/>
            <person name="Luo Z.H."/>
            <person name="Li M."/>
        </authorList>
    </citation>
    <scope>NUCLEOTIDE SEQUENCE [LARGE SCALE GENOMIC DNA]</scope>
    <source>
        <strain evidence="4">HyVt-527</strain>
    </source>
</reference>
<evidence type="ECO:0000256" key="1">
    <source>
        <dbReference type="SAM" id="Phobius"/>
    </source>
</evidence>
<name>A0A7V5PP49_CALAY</name>
<keyword evidence="1" id="KW-0812">Transmembrane</keyword>
<proteinExistence type="predicted"/>